<feature type="signal peptide" evidence="1">
    <location>
        <begin position="1"/>
        <end position="17"/>
    </location>
</feature>
<evidence type="ECO:0000313" key="3">
    <source>
        <dbReference type="Proteomes" id="UP001347796"/>
    </source>
</evidence>
<sequence>MKAVLVLLVISIVAAYAVDVDLDFIKSALAFKNHVMKRDAEQSLGKRKMLGFHWLEDKGGKCSEENEVCNMFQDCCYGDVDLRCNHFLGGTCVPRT</sequence>
<dbReference type="Proteomes" id="UP001347796">
    <property type="component" value="Unassembled WGS sequence"/>
</dbReference>
<evidence type="ECO:0000256" key="1">
    <source>
        <dbReference type="SAM" id="SignalP"/>
    </source>
</evidence>
<keyword evidence="1" id="KW-0732">Signal</keyword>
<dbReference type="EMBL" id="JAZGQO010000018">
    <property type="protein sequence ID" value="KAK6167748.1"/>
    <property type="molecule type" value="Genomic_DNA"/>
</dbReference>
<feature type="chain" id="PRO_5042883221" evidence="1">
    <location>
        <begin position="18"/>
        <end position="96"/>
    </location>
</feature>
<reference evidence="2 3" key="1">
    <citation type="submission" date="2024-01" db="EMBL/GenBank/DDBJ databases">
        <title>The genome of the rayed Mediterranean limpet Patella caerulea (Linnaeus, 1758).</title>
        <authorList>
            <person name="Anh-Thu Weber A."/>
            <person name="Halstead-Nussloch G."/>
        </authorList>
    </citation>
    <scope>NUCLEOTIDE SEQUENCE [LARGE SCALE GENOMIC DNA]</scope>
    <source>
        <strain evidence="2">AATW-2023a</strain>
        <tissue evidence="2">Whole specimen</tissue>
    </source>
</reference>
<proteinExistence type="predicted"/>
<keyword evidence="3" id="KW-1185">Reference proteome</keyword>
<accession>A0AAN8J0P6</accession>
<name>A0AAN8J0P6_PATCE</name>
<evidence type="ECO:0000313" key="2">
    <source>
        <dbReference type="EMBL" id="KAK6167748.1"/>
    </source>
</evidence>
<dbReference type="AlphaFoldDB" id="A0AAN8J0P6"/>
<gene>
    <name evidence="2" type="ORF">SNE40_021709</name>
</gene>
<organism evidence="2 3">
    <name type="scientific">Patella caerulea</name>
    <name type="common">Rayed Mediterranean limpet</name>
    <dbReference type="NCBI Taxonomy" id="87958"/>
    <lineage>
        <taxon>Eukaryota</taxon>
        <taxon>Metazoa</taxon>
        <taxon>Spiralia</taxon>
        <taxon>Lophotrochozoa</taxon>
        <taxon>Mollusca</taxon>
        <taxon>Gastropoda</taxon>
        <taxon>Patellogastropoda</taxon>
        <taxon>Patelloidea</taxon>
        <taxon>Patellidae</taxon>
        <taxon>Patella</taxon>
    </lineage>
</organism>
<protein>
    <submittedName>
        <fullName evidence="2">Uncharacterized protein</fullName>
    </submittedName>
</protein>
<comment type="caution">
    <text evidence="2">The sequence shown here is derived from an EMBL/GenBank/DDBJ whole genome shotgun (WGS) entry which is preliminary data.</text>
</comment>